<evidence type="ECO:0000313" key="2">
    <source>
        <dbReference type="Proteomes" id="UP001145114"/>
    </source>
</evidence>
<accession>A0ACC1HDZ5</accession>
<feature type="non-terminal residue" evidence="1">
    <location>
        <position position="212"/>
    </location>
</feature>
<dbReference type="EMBL" id="JAMZIH010006890">
    <property type="protein sequence ID" value="KAJ1673482.1"/>
    <property type="molecule type" value="Genomic_DNA"/>
</dbReference>
<keyword evidence="2" id="KW-1185">Reference proteome</keyword>
<sequence>MASSQLAESEKAPGPLQTSNSTIDVDPNTLTVEDLYDKEKFDLETMDTSQVFQLLQCDANGLSEAEATRRIERFGPNKLEEKHVNPILQFLSFMWNPLSWVMEAAAIVAIALSNGQGQPPDWQDFVGIVLLLIGNSIIGFIEERGAGKAVKALMAALAPQCKVKRDGEWKVMEASGLVPGDIISIKLGDVVPADARLTEAINVKVDQAALTG</sequence>
<reference evidence="1" key="1">
    <citation type="submission" date="2022-06" db="EMBL/GenBank/DDBJ databases">
        <title>Phylogenomic reconstructions and comparative analyses of Kickxellomycotina fungi.</title>
        <authorList>
            <person name="Reynolds N.K."/>
            <person name="Stajich J.E."/>
            <person name="Barry K."/>
            <person name="Grigoriev I.V."/>
            <person name="Crous P."/>
            <person name="Smith M.E."/>
        </authorList>
    </citation>
    <scope>NUCLEOTIDE SEQUENCE</scope>
    <source>
        <strain evidence="1">RSA 2271</strain>
    </source>
</reference>
<comment type="caution">
    <text evidence="1">The sequence shown here is derived from an EMBL/GenBank/DDBJ whole genome shotgun (WGS) entry which is preliminary data.</text>
</comment>
<organism evidence="1 2">
    <name type="scientific">Spiromyces aspiralis</name>
    <dbReference type="NCBI Taxonomy" id="68401"/>
    <lineage>
        <taxon>Eukaryota</taxon>
        <taxon>Fungi</taxon>
        <taxon>Fungi incertae sedis</taxon>
        <taxon>Zoopagomycota</taxon>
        <taxon>Kickxellomycotina</taxon>
        <taxon>Kickxellomycetes</taxon>
        <taxon>Kickxellales</taxon>
        <taxon>Kickxellaceae</taxon>
        <taxon>Spiromyces</taxon>
    </lineage>
</organism>
<name>A0ACC1HDZ5_9FUNG</name>
<proteinExistence type="predicted"/>
<evidence type="ECO:0000313" key="1">
    <source>
        <dbReference type="EMBL" id="KAJ1673482.1"/>
    </source>
</evidence>
<dbReference type="Proteomes" id="UP001145114">
    <property type="component" value="Unassembled WGS sequence"/>
</dbReference>
<gene>
    <name evidence="1" type="primary">AHA3</name>
    <name evidence="1" type="ORF">EV182_005142</name>
</gene>
<protein>
    <submittedName>
        <fullName evidence="1">ATPase 3, plasma membrane-type</fullName>
    </submittedName>
</protein>